<evidence type="ECO:0000313" key="2">
    <source>
        <dbReference type="Proteomes" id="UP000069205"/>
    </source>
</evidence>
<proteinExistence type="predicted"/>
<reference evidence="1 2" key="1">
    <citation type="journal article" date="2015" name="Proc. Natl. Acad. Sci. U.S.A.">
        <title>Expanded metabolic versatility of ubiquitous nitrite-oxidizing bacteria from the genus Nitrospira.</title>
        <authorList>
            <person name="Koch H."/>
            <person name="Lucker S."/>
            <person name="Albertsen M."/>
            <person name="Kitzinger K."/>
            <person name="Herbold C."/>
            <person name="Spieck E."/>
            <person name="Nielsen P.H."/>
            <person name="Wagner M."/>
            <person name="Daims H."/>
        </authorList>
    </citation>
    <scope>NUCLEOTIDE SEQUENCE [LARGE SCALE GENOMIC DNA]</scope>
    <source>
        <strain evidence="1 2">NSP M-1</strain>
    </source>
</reference>
<dbReference type="RefSeq" id="WP_053378795.1">
    <property type="nucleotide sequence ID" value="NZ_CP011801.1"/>
</dbReference>
<keyword evidence="2" id="KW-1185">Reference proteome</keyword>
<accession>A0A0K2G914</accession>
<dbReference type="AlphaFoldDB" id="A0A0K2G914"/>
<name>A0A0K2G914_NITMO</name>
<sequence>MQPGSICVGIDVSKAHLDMALYPGDESIRVAYDVQGMATVIARVSAASPTRIVVEATGGVERPLLRALLEAALPVVSGKTCCGVCWASGR</sequence>
<dbReference type="EMBL" id="CP011801">
    <property type="protein sequence ID" value="ALA57456.1"/>
    <property type="molecule type" value="Genomic_DNA"/>
</dbReference>
<evidence type="ECO:0000313" key="1">
    <source>
        <dbReference type="EMBL" id="ALA57456.1"/>
    </source>
</evidence>
<dbReference type="STRING" id="42253.NITMOv2_1024"/>
<dbReference type="KEGG" id="nmv:NITMOv2_1024"/>
<organism evidence="1 2">
    <name type="scientific">Nitrospira moscoviensis</name>
    <dbReference type="NCBI Taxonomy" id="42253"/>
    <lineage>
        <taxon>Bacteria</taxon>
        <taxon>Pseudomonadati</taxon>
        <taxon>Nitrospirota</taxon>
        <taxon>Nitrospiria</taxon>
        <taxon>Nitrospirales</taxon>
        <taxon>Nitrospiraceae</taxon>
        <taxon>Nitrospira</taxon>
    </lineage>
</organism>
<dbReference type="Proteomes" id="UP000069205">
    <property type="component" value="Chromosome"/>
</dbReference>
<dbReference type="PATRIC" id="fig|42253.5.peg.1007"/>
<protein>
    <submittedName>
        <fullName evidence="1">Uncharacterized protein</fullName>
    </submittedName>
</protein>
<gene>
    <name evidence="1" type="ORF">NITMOv2_1024</name>
</gene>